<dbReference type="PANTHER" id="PTHR42967:SF1">
    <property type="entry name" value="MBL FOLD METALLO-HYDROLASE"/>
    <property type="match status" value="1"/>
</dbReference>
<reference evidence="1 2" key="1">
    <citation type="submission" date="2017-07" db="EMBL/GenBank/DDBJ databases">
        <title>Recovery of genomes from metagenomes via a dereplication, aggregation, and scoring strategy.</title>
        <authorList>
            <person name="Sieber C.M."/>
            <person name="Probst A.J."/>
            <person name="Sharrar A."/>
            <person name="Thomas B.C."/>
            <person name="Hess M."/>
            <person name="Tringe S.G."/>
            <person name="Banfield J.F."/>
        </authorList>
    </citation>
    <scope>NUCLEOTIDE SEQUENCE [LARGE SCALE GENOMIC DNA]</scope>
    <source>
        <strain evidence="1">JGI_Cruoil_03_51_56</strain>
    </source>
</reference>
<dbReference type="Gene3D" id="3.60.15.10">
    <property type="entry name" value="Ribonuclease Z/Hydroxyacylglutathione hydrolase-like"/>
    <property type="match status" value="1"/>
</dbReference>
<dbReference type="Proteomes" id="UP000215559">
    <property type="component" value="Unassembled WGS sequence"/>
</dbReference>
<dbReference type="InterPro" id="IPR036866">
    <property type="entry name" value="RibonucZ/Hydroxyglut_hydro"/>
</dbReference>
<gene>
    <name evidence="1" type="ORF">CH330_02990</name>
</gene>
<dbReference type="PANTHER" id="PTHR42967">
    <property type="entry name" value="METAL DEPENDENT HYDROLASE"/>
    <property type="match status" value="1"/>
</dbReference>
<organism evidence="1 2">
    <name type="scientific">candidate division WOR-3 bacterium JGI_Cruoil_03_51_56</name>
    <dbReference type="NCBI Taxonomy" id="1973747"/>
    <lineage>
        <taxon>Bacteria</taxon>
        <taxon>Bacteria division WOR-3</taxon>
    </lineage>
</organism>
<name>A0A235BX78_UNCW3</name>
<protein>
    <recommendedName>
        <fullName evidence="3">MBL fold metallo-hydrolase</fullName>
    </recommendedName>
</protein>
<evidence type="ECO:0000313" key="2">
    <source>
        <dbReference type="Proteomes" id="UP000215559"/>
    </source>
</evidence>
<dbReference type="EMBL" id="NOZP01000053">
    <property type="protein sequence ID" value="OYD16397.1"/>
    <property type="molecule type" value="Genomic_DNA"/>
</dbReference>
<dbReference type="SUPFAM" id="SSF56281">
    <property type="entry name" value="Metallo-hydrolase/oxidoreductase"/>
    <property type="match status" value="1"/>
</dbReference>
<accession>A0A235BX78</accession>
<comment type="caution">
    <text evidence="1">The sequence shown here is derived from an EMBL/GenBank/DDBJ whole genome shotgun (WGS) entry which is preliminary data.</text>
</comment>
<dbReference type="Pfam" id="PF13483">
    <property type="entry name" value="Lactamase_B_3"/>
    <property type="match status" value="1"/>
</dbReference>
<dbReference type="AlphaFoldDB" id="A0A235BX78"/>
<proteinExistence type="predicted"/>
<evidence type="ECO:0000313" key="1">
    <source>
        <dbReference type="EMBL" id="OYD16397.1"/>
    </source>
</evidence>
<evidence type="ECO:0008006" key="3">
    <source>
        <dbReference type="Google" id="ProtNLM"/>
    </source>
</evidence>
<sequence length="218" mass="23551">MKIKWFGHSSFLLTASDGTKVITDPYVPGSYDGAVGYDPIKDVAEGVTVTHDHADHNGYQQLAGSPKLVKGEGDFKVGPIEIKGYLTYHDNQNGALRGKNTVFVYEIDGLRVCHLGDLGHILSAGTVQAIGNIDVLLIPVGGVFTIDAETAHKVAKQLNARVIIPMHFKTEKLGFDIAPVDGFLAGQTGVKKTASPEVEITRENLPHETEIWVLDHAL</sequence>